<dbReference type="Proteomes" id="UP001638806">
    <property type="component" value="Unassembled WGS sequence"/>
</dbReference>
<dbReference type="EMBL" id="JBGNUJ010000002">
    <property type="protein sequence ID" value="KAL3963585.1"/>
    <property type="molecule type" value="Genomic_DNA"/>
</dbReference>
<sequence length="105" mass="11289">MAEPPRSGCIVSERVIVATPFIGGADCTWLAESASTAPPPCYRLETPCFGRQHSTVEAINAERRIPPPQGENHVGSPDIHLIKRAEKDLLEPKLAEALSTTSALD</sequence>
<proteinExistence type="predicted"/>
<keyword evidence="2" id="KW-1185">Reference proteome</keyword>
<organism evidence="1 2">
    <name type="scientific">Purpureocillium lilacinum</name>
    <name type="common">Paecilomyces lilacinus</name>
    <dbReference type="NCBI Taxonomy" id="33203"/>
    <lineage>
        <taxon>Eukaryota</taxon>
        <taxon>Fungi</taxon>
        <taxon>Dikarya</taxon>
        <taxon>Ascomycota</taxon>
        <taxon>Pezizomycotina</taxon>
        <taxon>Sordariomycetes</taxon>
        <taxon>Hypocreomycetidae</taxon>
        <taxon>Hypocreales</taxon>
        <taxon>Ophiocordycipitaceae</taxon>
        <taxon>Purpureocillium</taxon>
    </lineage>
</organism>
<gene>
    <name evidence="1" type="ORF">ACCO45_000589</name>
</gene>
<protein>
    <submittedName>
        <fullName evidence="1">Uncharacterized protein</fullName>
    </submittedName>
</protein>
<comment type="caution">
    <text evidence="1">The sequence shown here is derived from an EMBL/GenBank/DDBJ whole genome shotgun (WGS) entry which is preliminary data.</text>
</comment>
<evidence type="ECO:0000313" key="1">
    <source>
        <dbReference type="EMBL" id="KAL3963585.1"/>
    </source>
</evidence>
<accession>A0ACC4E4K9</accession>
<name>A0ACC4E4K9_PURLI</name>
<evidence type="ECO:0000313" key="2">
    <source>
        <dbReference type="Proteomes" id="UP001638806"/>
    </source>
</evidence>
<reference evidence="1" key="1">
    <citation type="submission" date="2024-12" db="EMBL/GenBank/DDBJ databases">
        <title>Comparative genomics and development of molecular markers within Purpureocillium lilacinum and among Purpureocillium species.</title>
        <authorList>
            <person name="Yeh Z.-Y."/>
            <person name="Ni N.-T."/>
            <person name="Lo P.-H."/>
            <person name="Mushyakhwo K."/>
            <person name="Lin C.-F."/>
            <person name="Nai Y.-S."/>
        </authorList>
    </citation>
    <scope>NUCLEOTIDE SEQUENCE</scope>
    <source>
        <strain evidence="1">NCHU-NPUST-175</strain>
    </source>
</reference>